<keyword evidence="22" id="KW-1207">Sterol metabolism</keyword>
<evidence type="ECO:0000256" key="22">
    <source>
        <dbReference type="ARBA" id="ARBA00023166"/>
    </source>
</evidence>
<evidence type="ECO:0000256" key="5">
    <source>
        <dbReference type="ARBA" id="ARBA00011738"/>
    </source>
</evidence>
<dbReference type="EC" id="1.3.1.72" evidence="6"/>
<keyword evidence="18" id="KW-0333">Golgi apparatus</keyword>
<evidence type="ECO:0000256" key="2">
    <source>
        <dbReference type="ARBA" id="ARBA00004194"/>
    </source>
</evidence>
<accession>A0AAW1MWM1</accession>
<protein>
    <recommendedName>
        <fullName evidence="7">Delta(24)-sterol reductase</fullName>
        <ecNumber evidence="6">1.3.1.72</ecNumber>
    </recommendedName>
    <alternativeName>
        <fullName evidence="27">24-dehydrocholesterol reductase</fullName>
    </alternativeName>
    <alternativeName>
        <fullName evidence="28">3-beta-hydroxysterol Delta-24-reductase</fullName>
    </alternativeName>
</protein>
<dbReference type="InterPro" id="IPR016169">
    <property type="entry name" value="FAD-bd_PCMH_sub2"/>
</dbReference>
<dbReference type="PROSITE" id="PS51387">
    <property type="entry name" value="FAD_PCMH"/>
    <property type="match status" value="1"/>
</dbReference>
<evidence type="ECO:0000256" key="27">
    <source>
        <dbReference type="ARBA" id="ARBA00078485"/>
    </source>
</evidence>
<keyword evidence="12" id="KW-0732">Signal</keyword>
<evidence type="ECO:0000256" key="17">
    <source>
        <dbReference type="ARBA" id="ARBA00023002"/>
    </source>
</evidence>
<comment type="function">
    <text evidence="26">Catalyzes the reduction of the delta-24 double bond of sterol intermediates during cholesterol biosynthesis. In addition to its cholesterol-synthesizing activity, can protect cells from oxidative stress by reducing caspase 3 activity during apoptosis induced by oxidative stress. Also protects against amyloid-beta peptide-induced apoptosis.</text>
</comment>
<dbReference type="InterPro" id="IPR016164">
    <property type="entry name" value="FAD-linked_Oxase-like_C"/>
</dbReference>
<dbReference type="SUPFAM" id="SSF56176">
    <property type="entry name" value="FAD-binding/transporter-associated domain-like"/>
    <property type="match status" value="1"/>
</dbReference>
<evidence type="ECO:0000256" key="28">
    <source>
        <dbReference type="ARBA" id="ARBA00080612"/>
    </source>
</evidence>
<dbReference type="FunFam" id="3.30.465.10:FF:000032">
    <property type="entry name" value="Delta(24)-sterol reductase"/>
    <property type="match status" value="1"/>
</dbReference>
<evidence type="ECO:0000256" key="15">
    <source>
        <dbReference type="ARBA" id="ARBA00022857"/>
    </source>
</evidence>
<organism evidence="30 31">
    <name type="scientific">Popillia japonica</name>
    <name type="common">Japanese beetle</name>
    <dbReference type="NCBI Taxonomy" id="7064"/>
    <lineage>
        <taxon>Eukaryota</taxon>
        <taxon>Metazoa</taxon>
        <taxon>Ecdysozoa</taxon>
        <taxon>Arthropoda</taxon>
        <taxon>Hexapoda</taxon>
        <taxon>Insecta</taxon>
        <taxon>Pterygota</taxon>
        <taxon>Neoptera</taxon>
        <taxon>Endopterygota</taxon>
        <taxon>Coleoptera</taxon>
        <taxon>Polyphaga</taxon>
        <taxon>Scarabaeiformia</taxon>
        <taxon>Scarabaeidae</taxon>
        <taxon>Rutelinae</taxon>
        <taxon>Popillia</taxon>
    </lineage>
</organism>
<evidence type="ECO:0000256" key="16">
    <source>
        <dbReference type="ARBA" id="ARBA00022989"/>
    </source>
</evidence>
<dbReference type="Proteomes" id="UP001458880">
    <property type="component" value="Unassembled WGS sequence"/>
</dbReference>
<dbReference type="GO" id="GO:0000139">
    <property type="term" value="C:Golgi membrane"/>
    <property type="evidence" value="ECO:0007669"/>
    <property type="project" value="UniProtKB-SubCell"/>
</dbReference>
<evidence type="ECO:0000313" key="30">
    <source>
        <dbReference type="EMBL" id="KAK9751796.1"/>
    </source>
</evidence>
<keyword evidence="19" id="KW-0443">Lipid metabolism</keyword>
<evidence type="ECO:0000256" key="8">
    <source>
        <dbReference type="ARBA" id="ARBA00022516"/>
    </source>
</evidence>
<evidence type="ECO:0000256" key="25">
    <source>
        <dbReference type="ARBA" id="ARBA00052927"/>
    </source>
</evidence>
<evidence type="ECO:0000256" key="21">
    <source>
        <dbReference type="ARBA" id="ARBA00023140"/>
    </source>
</evidence>
<sequence>MTQTHRPEGIVEYILINYRWVNYIVFALSSAPKQHDNKVKRVQKQVLNWSKNGRKTTMCTARPGWQTTSFRRPLYKNTSYKIEVNLVDVLEIDPIKKTIRVEPLVTMGQLTKTINPLGWTIPVLPELDDLTVGGLVMGTGIESSSHKYGLFQHICVSYELVLADGSIETCSESNNPDLFYSVPWSYGTLGILTAVEIRLIPAKKFVKLNYMPLKNDQIAAEFVKASQDSGNEFVEVLMYSKNEAVLMTGTMSDDPDSAKINSIGRWYKPWFFKHVENILKGNRNKTEFIPLRDYYHRHTRSIFWELQDIIPFGNNIIFRLLLGWIVPPKVSLLKLTQGEAIKKLYENNHVIQDMLVPLTKLNQSVELFEREFKIYPLWMCPFKLPNNPGMLRPGNGKKEEMYVDIGVYGVPKSANFNPKISTRNVEKFVRDVKGYQMLYADTYMSREEFRAMFDHKLYDNLREKLDCELAFPEVYDKVKKSARY</sequence>
<comment type="caution">
    <text evidence="30">The sequence shown here is derived from an EMBL/GenBank/DDBJ whole genome shotgun (WGS) entry which is preliminary data.</text>
</comment>
<keyword evidence="8" id="KW-0444">Lipid biosynthesis</keyword>
<comment type="catalytic activity">
    <reaction evidence="24">
        <text>lanosterol + NADPH + H(+) = 24,25-dihydrolanosterol + NADP(+)</text>
        <dbReference type="Rhea" id="RHEA:33919"/>
        <dbReference type="ChEBI" id="CHEBI:15378"/>
        <dbReference type="ChEBI" id="CHEBI:16521"/>
        <dbReference type="ChEBI" id="CHEBI:28113"/>
        <dbReference type="ChEBI" id="CHEBI:57783"/>
        <dbReference type="ChEBI" id="CHEBI:58349"/>
    </reaction>
    <physiologicalReaction direction="left-to-right" evidence="24">
        <dbReference type="Rhea" id="RHEA:33920"/>
    </physiologicalReaction>
</comment>
<evidence type="ECO:0000256" key="7">
    <source>
        <dbReference type="ARBA" id="ARBA00019086"/>
    </source>
</evidence>
<reference evidence="30 31" key="1">
    <citation type="journal article" date="2024" name="BMC Genomics">
        <title>De novo assembly and annotation of Popillia japonica's genome with initial clues to its potential as an invasive pest.</title>
        <authorList>
            <person name="Cucini C."/>
            <person name="Boschi S."/>
            <person name="Funari R."/>
            <person name="Cardaioli E."/>
            <person name="Iannotti N."/>
            <person name="Marturano G."/>
            <person name="Paoli F."/>
            <person name="Bruttini M."/>
            <person name="Carapelli A."/>
            <person name="Frati F."/>
            <person name="Nardi F."/>
        </authorList>
    </citation>
    <scope>NUCLEOTIDE SEQUENCE [LARGE SCALE GENOMIC DNA]</scope>
    <source>
        <strain evidence="30">DMR45628</strain>
    </source>
</reference>
<name>A0AAW1MWM1_POPJA</name>
<evidence type="ECO:0000256" key="12">
    <source>
        <dbReference type="ARBA" id="ARBA00022729"/>
    </source>
</evidence>
<keyword evidence="15" id="KW-0521">NADP</keyword>
<evidence type="ECO:0000259" key="29">
    <source>
        <dbReference type="PROSITE" id="PS51387"/>
    </source>
</evidence>
<dbReference type="PANTHER" id="PTHR10801">
    <property type="entry name" value="24-DEHYDROCHOLESTEROL REDUCTASE"/>
    <property type="match status" value="1"/>
</dbReference>
<evidence type="ECO:0000256" key="24">
    <source>
        <dbReference type="ARBA" id="ARBA00051033"/>
    </source>
</evidence>
<dbReference type="GO" id="GO:0050614">
    <property type="term" value="F:Delta24-sterol reductase activity"/>
    <property type="evidence" value="ECO:0007669"/>
    <property type="project" value="UniProtKB-EC"/>
</dbReference>
<keyword evidence="23" id="KW-0753">Steroid metabolism</keyword>
<evidence type="ECO:0000256" key="11">
    <source>
        <dbReference type="ARBA" id="ARBA00022692"/>
    </source>
</evidence>
<keyword evidence="10" id="KW-0285">Flavoprotein</keyword>
<comment type="subcellular location">
    <subcellularLocation>
        <location evidence="4">Endoplasmic reticulum membrane</location>
        <topology evidence="4">Single-pass membrane protein</topology>
    </subcellularLocation>
    <subcellularLocation>
        <location evidence="2">Golgi apparatus membrane</location>
        <topology evidence="2">Single-pass membrane protein</topology>
    </subcellularLocation>
    <subcellularLocation>
        <location evidence="3">Peroxisome</location>
    </subcellularLocation>
</comment>
<dbReference type="Pfam" id="PF01565">
    <property type="entry name" value="FAD_binding_4"/>
    <property type="match status" value="1"/>
</dbReference>
<evidence type="ECO:0000256" key="9">
    <source>
        <dbReference type="ARBA" id="ARBA00022548"/>
    </source>
</evidence>
<comment type="subunit">
    <text evidence="5">Homodimer.</text>
</comment>
<dbReference type="InterPro" id="IPR036318">
    <property type="entry name" value="FAD-bd_PCMH-like_sf"/>
</dbReference>
<comment type="cofactor">
    <cofactor evidence="1">
        <name>FAD</name>
        <dbReference type="ChEBI" id="CHEBI:57692"/>
    </cofactor>
</comment>
<keyword evidence="31" id="KW-1185">Reference proteome</keyword>
<dbReference type="InterPro" id="IPR006094">
    <property type="entry name" value="Oxid_FAD_bind_N"/>
</dbReference>
<evidence type="ECO:0000256" key="26">
    <source>
        <dbReference type="ARBA" id="ARBA00056986"/>
    </source>
</evidence>
<evidence type="ECO:0000256" key="10">
    <source>
        <dbReference type="ARBA" id="ARBA00022630"/>
    </source>
</evidence>
<evidence type="ECO:0000256" key="23">
    <source>
        <dbReference type="ARBA" id="ARBA00023221"/>
    </source>
</evidence>
<keyword evidence="20" id="KW-0472">Membrane</keyword>
<evidence type="ECO:0000256" key="4">
    <source>
        <dbReference type="ARBA" id="ARBA00004389"/>
    </source>
</evidence>
<dbReference type="GO" id="GO:0005777">
    <property type="term" value="C:peroxisome"/>
    <property type="evidence" value="ECO:0007669"/>
    <property type="project" value="UniProtKB-SubCell"/>
</dbReference>
<evidence type="ECO:0000256" key="19">
    <source>
        <dbReference type="ARBA" id="ARBA00023098"/>
    </source>
</evidence>
<dbReference type="Gene3D" id="3.30.465.10">
    <property type="match status" value="1"/>
</dbReference>
<dbReference type="AlphaFoldDB" id="A0AAW1MWM1"/>
<evidence type="ECO:0000256" key="20">
    <source>
        <dbReference type="ARBA" id="ARBA00023136"/>
    </source>
</evidence>
<keyword evidence="11" id="KW-0812">Transmembrane</keyword>
<evidence type="ECO:0000256" key="14">
    <source>
        <dbReference type="ARBA" id="ARBA00022827"/>
    </source>
</evidence>
<evidence type="ECO:0000256" key="1">
    <source>
        <dbReference type="ARBA" id="ARBA00001974"/>
    </source>
</evidence>
<keyword evidence="21" id="KW-0576">Peroxisome</keyword>
<dbReference type="SUPFAM" id="SSF55103">
    <property type="entry name" value="FAD-linked oxidases, C-terminal domain"/>
    <property type="match status" value="1"/>
</dbReference>
<dbReference type="GO" id="GO:0000246">
    <property type="term" value="F:Delta24(24-1) sterol reductase activity"/>
    <property type="evidence" value="ECO:0007669"/>
    <property type="project" value="TreeGrafter"/>
</dbReference>
<dbReference type="GO" id="GO:0008203">
    <property type="term" value="P:cholesterol metabolic process"/>
    <property type="evidence" value="ECO:0007669"/>
    <property type="project" value="UniProtKB-KW"/>
</dbReference>
<dbReference type="InterPro" id="IPR016166">
    <property type="entry name" value="FAD-bd_PCMH"/>
</dbReference>
<evidence type="ECO:0000256" key="6">
    <source>
        <dbReference type="ARBA" id="ARBA00012405"/>
    </source>
</evidence>
<comment type="catalytic activity">
    <reaction evidence="25">
        <text>5alpha-cholest-8-en-3beta-ol + NADP(+) = zymosterol + NADPH + H(+)</text>
        <dbReference type="Rhea" id="RHEA:36399"/>
        <dbReference type="ChEBI" id="CHEBI:15378"/>
        <dbReference type="ChEBI" id="CHEBI:16608"/>
        <dbReference type="ChEBI" id="CHEBI:18252"/>
        <dbReference type="ChEBI" id="CHEBI:57783"/>
        <dbReference type="ChEBI" id="CHEBI:58349"/>
        <dbReference type="EC" id="1.3.1.72"/>
    </reaction>
    <physiologicalReaction direction="right-to-left" evidence="25">
        <dbReference type="Rhea" id="RHEA:36401"/>
    </physiologicalReaction>
</comment>
<dbReference type="PANTHER" id="PTHR10801:SF0">
    <property type="entry name" value="DELTA(24)-STEROL REDUCTASE"/>
    <property type="match status" value="1"/>
</dbReference>
<dbReference type="InterPro" id="IPR040165">
    <property type="entry name" value="Diminuto-like"/>
</dbReference>
<evidence type="ECO:0000256" key="3">
    <source>
        <dbReference type="ARBA" id="ARBA00004275"/>
    </source>
</evidence>
<keyword evidence="16" id="KW-1133">Transmembrane helix</keyword>
<gene>
    <name evidence="30" type="ORF">QE152_g4700</name>
</gene>
<keyword evidence="13" id="KW-0256">Endoplasmic reticulum</keyword>
<evidence type="ECO:0000256" key="18">
    <source>
        <dbReference type="ARBA" id="ARBA00023034"/>
    </source>
</evidence>
<dbReference type="EMBL" id="JASPKY010000025">
    <property type="protein sequence ID" value="KAK9751796.1"/>
    <property type="molecule type" value="Genomic_DNA"/>
</dbReference>
<feature type="domain" description="FAD-binding PCMH-type" evidence="29">
    <location>
        <begin position="13"/>
        <end position="202"/>
    </location>
</feature>
<evidence type="ECO:0000313" key="31">
    <source>
        <dbReference type="Proteomes" id="UP001458880"/>
    </source>
</evidence>
<evidence type="ECO:0000256" key="13">
    <source>
        <dbReference type="ARBA" id="ARBA00022824"/>
    </source>
</evidence>
<dbReference type="GO" id="GO:0005789">
    <property type="term" value="C:endoplasmic reticulum membrane"/>
    <property type="evidence" value="ECO:0007669"/>
    <property type="project" value="UniProtKB-SubCell"/>
</dbReference>
<keyword evidence="17" id="KW-0560">Oxidoreductase</keyword>
<keyword evidence="14" id="KW-0274">FAD</keyword>
<proteinExistence type="predicted"/>
<dbReference type="GO" id="GO:0071949">
    <property type="term" value="F:FAD binding"/>
    <property type="evidence" value="ECO:0007669"/>
    <property type="project" value="InterPro"/>
</dbReference>
<keyword evidence="9" id="KW-0153">Cholesterol metabolism</keyword>